<accession>A0A2W7QCH2</accession>
<dbReference type="Pfam" id="PF13585">
    <property type="entry name" value="CHU_C"/>
    <property type="match status" value="1"/>
</dbReference>
<dbReference type="EMBL" id="QKZK01000004">
    <property type="protein sequence ID" value="PZX19509.1"/>
    <property type="molecule type" value="Genomic_DNA"/>
</dbReference>
<dbReference type="Proteomes" id="UP000249239">
    <property type="component" value="Unassembled WGS sequence"/>
</dbReference>
<proteinExistence type="predicted"/>
<evidence type="ECO:0000313" key="2">
    <source>
        <dbReference type="EMBL" id="PZX19509.1"/>
    </source>
</evidence>
<evidence type="ECO:0000313" key="3">
    <source>
        <dbReference type="Proteomes" id="UP000249239"/>
    </source>
</evidence>
<feature type="chain" id="PRO_5016152964" evidence="1">
    <location>
        <begin position="18"/>
        <end position="942"/>
    </location>
</feature>
<dbReference type="RefSeq" id="WP_170124224.1">
    <property type="nucleotide sequence ID" value="NZ_QKZK01000004.1"/>
</dbReference>
<keyword evidence="3" id="KW-1185">Reference proteome</keyword>
<organism evidence="2 3">
    <name type="scientific">Breznakibacter xylanolyticus</name>
    <dbReference type="NCBI Taxonomy" id="990"/>
    <lineage>
        <taxon>Bacteria</taxon>
        <taxon>Pseudomonadati</taxon>
        <taxon>Bacteroidota</taxon>
        <taxon>Bacteroidia</taxon>
        <taxon>Marinilabiliales</taxon>
        <taxon>Marinilabiliaceae</taxon>
        <taxon>Breznakibacter</taxon>
    </lineage>
</organism>
<feature type="signal peptide" evidence="1">
    <location>
        <begin position="1"/>
        <end position="17"/>
    </location>
</feature>
<sequence length="942" mass="104508">MKWILMFFLAFGVEAHAQLSLTFSNIDELTSSGRCGTPEKFQLTPDGMLQLNALGETSDACVMFPSSAIEDGQWQCDVKMGFDPSSQNFCRFYIAADAPDPALVQNGWFVAIGQANDNVSLCRIDNGQSQCIINGESHRLARNNVDVSVRVTYSNQSGWNLETFIDGQWFHEGSALSHPIESPRWCGIYCKYTNTRSNKFWFDNLVVSGSPLKDRVPPQLIDFRVRNQQLIECHFSEPVLLTSATALLIDAEQVMLQFDPSVPNKATCHVATPLADGFSGQMRLSGITDLEGNVMKDTLVLINYVATKVTKAFFRNMSLVVVFSTPMDETNVAGIRIDAVPLLSTPGTPKWVNNTTLVVPFTVAPINRTRYQVRLGRLYDAHGDPFDMPELVVPCFVPERYDLVITELMTDPAPPVNLPDRSYIELYNRSDFDLEGEDYAIVINEKRYVLPSVHIPSHDFVVLVKDDTTQWPCPVLKVKGLPTLPKTAGEIVLLDAGNLVLDAICYDEQWQDGTFKTQGGWSLEIIDCDNRSGMPDNWHYSVSTNGGTPGLLNSVDAIYRDVVAPAIDKLLLPNDTTLVVCFSEPMMDLIRLQMDDLTFEPTCFLSSLIPDSIYGKSLTIRFATPPTIGQLFELSFDGTLTDYACNGLTHGFVSRFMNAKPPLLGDVKFNELMFNPSAEDVDFVEVINVSNHAVLMNQLYLTAMKDDVPEKLVSLSTDPIPMLPGEPWVFSANRHATLSNHHCAYPWRVMSVSLPSMPDQGGDVAITDRSGSEIDRVTYLETWHHPTLASKVGVSLERMSVSGATQSSCNWSSASSLRGYSTPTDHNSQSTCEIAADSYVSLTPQLFTPDMDGTDDYLYIDLAENAAGGNVTLRIYSKEGLPVKQLANHVLVGNGERFRWDGTGDQGQRMVPGVYVVWVRIDYADGRSEEHRMTCYLGLSAR</sequence>
<comment type="caution">
    <text evidence="2">The sequence shown here is derived from an EMBL/GenBank/DDBJ whole genome shotgun (WGS) entry which is preliminary data.</text>
</comment>
<dbReference type="AlphaFoldDB" id="A0A2W7QCH2"/>
<dbReference type="Gene3D" id="2.60.40.4070">
    <property type="match status" value="1"/>
</dbReference>
<name>A0A2W7QCH2_9BACT</name>
<protein>
    <submittedName>
        <fullName evidence="2">CHU domain-containing protein</fullName>
    </submittedName>
</protein>
<gene>
    <name evidence="2" type="ORF">LX69_00777</name>
</gene>
<keyword evidence="1" id="KW-0732">Signal</keyword>
<reference evidence="2 3" key="1">
    <citation type="submission" date="2018-06" db="EMBL/GenBank/DDBJ databases">
        <title>Genomic Encyclopedia of Archaeal and Bacterial Type Strains, Phase II (KMG-II): from individual species to whole genera.</title>
        <authorList>
            <person name="Goeker M."/>
        </authorList>
    </citation>
    <scope>NUCLEOTIDE SEQUENCE [LARGE SCALE GENOMIC DNA]</scope>
    <source>
        <strain evidence="2 3">DSM 6779</strain>
    </source>
</reference>
<evidence type="ECO:0000256" key="1">
    <source>
        <dbReference type="SAM" id="SignalP"/>
    </source>
</evidence>